<keyword evidence="3" id="KW-1185">Reference proteome</keyword>
<evidence type="ECO:0000313" key="2">
    <source>
        <dbReference type="EMBL" id="CAG9794535.1"/>
    </source>
</evidence>
<reference evidence="2" key="2">
    <citation type="submission" date="2022-10" db="EMBL/GenBank/DDBJ databases">
        <authorList>
            <consortium name="ENA_rothamsted_submissions"/>
            <consortium name="culmorum"/>
            <person name="King R."/>
        </authorList>
    </citation>
    <scope>NUCLEOTIDE SEQUENCE</scope>
</reference>
<gene>
    <name evidence="2" type="ORF">DIATSA_LOCUS11901</name>
</gene>
<dbReference type="EMBL" id="OU893337">
    <property type="protein sequence ID" value="CAG9794535.1"/>
    <property type="molecule type" value="Genomic_DNA"/>
</dbReference>
<sequence>MKQKEKENLLKVKEEKKLIKEKKKTENAIKKSKKKVSETVKSKEIDTSLEDNSQQLIGPFEQQLIEPFEQQLEPTPKKIEKEIGIKSKEISANKKITILSKLLIQPSCSNILPKPTCGVCHFNVIKNELTCSACPKIFHVRCILPKHKEHIPDYSDLHLFLCHR</sequence>
<accession>A0A9N9RBV1</accession>
<evidence type="ECO:0000313" key="3">
    <source>
        <dbReference type="Proteomes" id="UP001153714"/>
    </source>
</evidence>
<reference evidence="2" key="1">
    <citation type="submission" date="2021-12" db="EMBL/GenBank/DDBJ databases">
        <authorList>
            <person name="King R."/>
        </authorList>
    </citation>
    <scope>NUCLEOTIDE SEQUENCE</scope>
</reference>
<proteinExistence type="predicted"/>
<protein>
    <submittedName>
        <fullName evidence="2">Uncharacterized protein</fullName>
    </submittedName>
</protein>
<organism evidence="2 3">
    <name type="scientific">Diatraea saccharalis</name>
    <name type="common">sugarcane borer</name>
    <dbReference type="NCBI Taxonomy" id="40085"/>
    <lineage>
        <taxon>Eukaryota</taxon>
        <taxon>Metazoa</taxon>
        <taxon>Ecdysozoa</taxon>
        <taxon>Arthropoda</taxon>
        <taxon>Hexapoda</taxon>
        <taxon>Insecta</taxon>
        <taxon>Pterygota</taxon>
        <taxon>Neoptera</taxon>
        <taxon>Endopterygota</taxon>
        <taxon>Lepidoptera</taxon>
        <taxon>Glossata</taxon>
        <taxon>Ditrysia</taxon>
        <taxon>Pyraloidea</taxon>
        <taxon>Crambidae</taxon>
        <taxon>Crambinae</taxon>
        <taxon>Diatraea</taxon>
    </lineage>
</organism>
<dbReference type="OrthoDB" id="71166at2759"/>
<dbReference type="InterPro" id="IPR013083">
    <property type="entry name" value="Znf_RING/FYVE/PHD"/>
</dbReference>
<keyword evidence="1" id="KW-0175">Coiled coil</keyword>
<feature type="coiled-coil region" evidence="1">
    <location>
        <begin position="2"/>
        <end position="35"/>
    </location>
</feature>
<dbReference type="Proteomes" id="UP001153714">
    <property type="component" value="Chromosome 6"/>
</dbReference>
<dbReference type="CDD" id="cd15489">
    <property type="entry name" value="PHD_SF"/>
    <property type="match status" value="1"/>
</dbReference>
<evidence type="ECO:0000256" key="1">
    <source>
        <dbReference type="SAM" id="Coils"/>
    </source>
</evidence>
<name>A0A9N9RBV1_9NEOP</name>
<dbReference type="AlphaFoldDB" id="A0A9N9RBV1"/>
<dbReference type="Gene3D" id="3.30.40.10">
    <property type="entry name" value="Zinc/RING finger domain, C3HC4 (zinc finger)"/>
    <property type="match status" value="1"/>
</dbReference>